<dbReference type="CDD" id="cd16443">
    <property type="entry name" value="LplA"/>
    <property type="match status" value="1"/>
</dbReference>
<organism evidence="2 3">
    <name type="scientific">Candidatus Scatousia excrementipullorum</name>
    <dbReference type="NCBI Taxonomy" id="2840936"/>
    <lineage>
        <taxon>Bacteria</taxon>
        <taxon>Candidatus Scatousia</taxon>
    </lineage>
</organism>
<reference evidence="2" key="2">
    <citation type="journal article" date="2021" name="PeerJ">
        <title>Extensive microbial diversity within the chicken gut microbiome revealed by metagenomics and culture.</title>
        <authorList>
            <person name="Gilroy R."/>
            <person name="Ravi A."/>
            <person name="Getino M."/>
            <person name="Pursley I."/>
            <person name="Horton D.L."/>
            <person name="Alikhan N.F."/>
            <person name="Baker D."/>
            <person name="Gharbi K."/>
            <person name="Hall N."/>
            <person name="Watson M."/>
            <person name="Adriaenssens E.M."/>
            <person name="Foster-Nyarko E."/>
            <person name="Jarju S."/>
            <person name="Secka A."/>
            <person name="Antonio M."/>
            <person name="Oren A."/>
            <person name="Chaudhuri R.R."/>
            <person name="La Ragione R."/>
            <person name="Hildebrand F."/>
            <person name="Pallen M.J."/>
        </authorList>
    </citation>
    <scope>NUCLEOTIDE SEQUENCE</scope>
    <source>
        <strain evidence="2">10192</strain>
    </source>
</reference>
<dbReference type="InterPro" id="IPR004143">
    <property type="entry name" value="BPL_LPL_catalytic"/>
</dbReference>
<dbReference type="InterPro" id="IPR045864">
    <property type="entry name" value="aa-tRNA-synth_II/BPL/LPL"/>
</dbReference>
<accession>A0A9D9DMR2</accession>
<dbReference type="PROSITE" id="PS51733">
    <property type="entry name" value="BPL_LPL_CATALYTIC"/>
    <property type="match status" value="1"/>
</dbReference>
<dbReference type="SUPFAM" id="SSF55681">
    <property type="entry name" value="Class II aaRS and biotin synthetases"/>
    <property type="match status" value="1"/>
</dbReference>
<dbReference type="PANTHER" id="PTHR43679">
    <property type="entry name" value="OCTANOYLTRANSFERASE LIPM-RELATED"/>
    <property type="match status" value="1"/>
</dbReference>
<evidence type="ECO:0000313" key="3">
    <source>
        <dbReference type="Proteomes" id="UP000823632"/>
    </source>
</evidence>
<dbReference type="InterPro" id="IPR050664">
    <property type="entry name" value="Octanoyltrans_LipM/LipL"/>
</dbReference>
<gene>
    <name evidence="2" type="ORF">IAC76_03425</name>
</gene>
<comment type="caution">
    <text evidence="2">The sequence shown here is derived from an EMBL/GenBank/DDBJ whole genome shotgun (WGS) entry which is preliminary data.</text>
</comment>
<dbReference type="Pfam" id="PF21948">
    <property type="entry name" value="LplA-B_cat"/>
    <property type="match status" value="1"/>
</dbReference>
<feature type="domain" description="BPL/LPL catalytic" evidence="1">
    <location>
        <begin position="31"/>
        <end position="222"/>
    </location>
</feature>
<evidence type="ECO:0000259" key="1">
    <source>
        <dbReference type="PROSITE" id="PS51733"/>
    </source>
</evidence>
<dbReference type="GO" id="GO:0016874">
    <property type="term" value="F:ligase activity"/>
    <property type="evidence" value="ECO:0007669"/>
    <property type="project" value="UniProtKB-KW"/>
</dbReference>
<dbReference type="PANTHER" id="PTHR43679:SF2">
    <property type="entry name" value="OCTANOYL-[GCVH]:PROTEIN N-OCTANOYLTRANSFERASE"/>
    <property type="match status" value="1"/>
</dbReference>
<sequence length="222" mass="25399">MKIKFVPYEVLTGAENMQKDSDLLDFAIKEQIDYPIFRLYGWKPACVSFGRNQNSDFIDKDVLKKNNIDVVKRLTGGRALLHDNEITYSCVFPVSYLTNGENVTKSYMEISQFLINMFASIGIALDFGTTKPVNTKHDYCMLISTGADLCYRGKKLIGSAQCRKNGYILQHGSILYDFNRDLLEKIFKEPINESSVTCVRLINPELSREKLVELLTNYITNY</sequence>
<protein>
    <submittedName>
        <fullName evidence="2">Lipoate--protein ligase family protein</fullName>
    </submittedName>
</protein>
<dbReference type="Gene3D" id="3.30.930.10">
    <property type="entry name" value="Bira Bifunctional Protein, Domain 2"/>
    <property type="match status" value="1"/>
</dbReference>
<keyword evidence="2" id="KW-0436">Ligase</keyword>
<name>A0A9D9DMR2_9BACT</name>
<dbReference type="AlphaFoldDB" id="A0A9D9DMR2"/>
<reference evidence="2" key="1">
    <citation type="submission" date="2020-10" db="EMBL/GenBank/DDBJ databases">
        <authorList>
            <person name="Gilroy R."/>
        </authorList>
    </citation>
    <scope>NUCLEOTIDE SEQUENCE</scope>
    <source>
        <strain evidence="2">10192</strain>
    </source>
</reference>
<dbReference type="EMBL" id="JADIND010000075">
    <property type="protein sequence ID" value="MBO8430413.1"/>
    <property type="molecule type" value="Genomic_DNA"/>
</dbReference>
<evidence type="ECO:0000313" key="2">
    <source>
        <dbReference type="EMBL" id="MBO8430413.1"/>
    </source>
</evidence>
<proteinExistence type="predicted"/>
<dbReference type="Proteomes" id="UP000823632">
    <property type="component" value="Unassembled WGS sequence"/>
</dbReference>